<feature type="region of interest" description="Disordered" evidence="1">
    <location>
        <begin position="26"/>
        <end position="93"/>
    </location>
</feature>
<proteinExistence type="predicted"/>
<dbReference type="EMBL" id="JAIWYP010000012">
    <property type="protein sequence ID" value="KAH3730426.1"/>
    <property type="molecule type" value="Genomic_DNA"/>
</dbReference>
<reference evidence="2" key="1">
    <citation type="journal article" date="2019" name="bioRxiv">
        <title>The Genome of the Zebra Mussel, Dreissena polymorpha: A Resource for Invasive Species Research.</title>
        <authorList>
            <person name="McCartney M.A."/>
            <person name="Auch B."/>
            <person name="Kono T."/>
            <person name="Mallez S."/>
            <person name="Zhang Y."/>
            <person name="Obille A."/>
            <person name="Becker A."/>
            <person name="Abrahante J.E."/>
            <person name="Garbe J."/>
            <person name="Badalamenti J.P."/>
            <person name="Herman A."/>
            <person name="Mangelson H."/>
            <person name="Liachko I."/>
            <person name="Sullivan S."/>
            <person name="Sone E.D."/>
            <person name="Koren S."/>
            <person name="Silverstein K.A.T."/>
            <person name="Beckman K.B."/>
            <person name="Gohl D.M."/>
        </authorList>
    </citation>
    <scope>NUCLEOTIDE SEQUENCE</scope>
    <source>
        <strain evidence="2">Duluth1</strain>
        <tissue evidence="2">Whole animal</tissue>
    </source>
</reference>
<reference evidence="2" key="2">
    <citation type="submission" date="2020-11" db="EMBL/GenBank/DDBJ databases">
        <authorList>
            <person name="McCartney M.A."/>
            <person name="Auch B."/>
            <person name="Kono T."/>
            <person name="Mallez S."/>
            <person name="Becker A."/>
            <person name="Gohl D.M."/>
            <person name="Silverstein K.A.T."/>
            <person name="Koren S."/>
            <person name="Bechman K.B."/>
            <person name="Herman A."/>
            <person name="Abrahante J.E."/>
            <person name="Garbe J."/>
        </authorList>
    </citation>
    <scope>NUCLEOTIDE SEQUENCE</scope>
    <source>
        <strain evidence="2">Duluth1</strain>
        <tissue evidence="2">Whole animal</tissue>
    </source>
</reference>
<organism evidence="2 3">
    <name type="scientific">Dreissena polymorpha</name>
    <name type="common">Zebra mussel</name>
    <name type="synonym">Mytilus polymorpha</name>
    <dbReference type="NCBI Taxonomy" id="45954"/>
    <lineage>
        <taxon>Eukaryota</taxon>
        <taxon>Metazoa</taxon>
        <taxon>Spiralia</taxon>
        <taxon>Lophotrochozoa</taxon>
        <taxon>Mollusca</taxon>
        <taxon>Bivalvia</taxon>
        <taxon>Autobranchia</taxon>
        <taxon>Heteroconchia</taxon>
        <taxon>Euheterodonta</taxon>
        <taxon>Imparidentia</taxon>
        <taxon>Neoheterodontei</taxon>
        <taxon>Myida</taxon>
        <taxon>Dreissenoidea</taxon>
        <taxon>Dreissenidae</taxon>
        <taxon>Dreissena</taxon>
    </lineage>
</organism>
<protein>
    <submittedName>
        <fullName evidence="2">Uncharacterized protein</fullName>
    </submittedName>
</protein>
<evidence type="ECO:0000313" key="2">
    <source>
        <dbReference type="EMBL" id="KAH3730426.1"/>
    </source>
</evidence>
<name>A0A9D4CT73_DREPO</name>
<gene>
    <name evidence="2" type="ORF">DPMN_056412</name>
</gene>
<sequence>MHFTGHKNIQSVLNYSAISESTQKVGSHILSGKRRYPVTATVTSPPSPSRLEKHDDRDAAPSLTSSAFKPTPEPRPVNIPNIDVHSFPTHSEQNHVSVSSSMNLLQTQSQFYGTVFNVNNFNFYSKLIQCSV</sequence>
<evidence type="ECO:0000256" key="1">
    <source>
        <dbReference type="SAM" id="MobiDB-lite"/>
    </source>
</evidence>
<comment type="caution">
    <text evidence="2">The sequence shown here is derived from an EMBL/GenBank/DDBJ whole genome shotgun (WGS) entry which is preliminary data.</text>
</comment>
<keyword evidence="3" id="KW-1185">Reference proteome</keyword>
<dbReference type="Proteomes" id="UP000828390">
    <property type="component" value="Unassembled WGS sequence"/>
</dbReference>
<evidence type="ECO:0000313" key="3">
    <source>
        <dbReference type="Proteomes" id="UP000828390"/>
    </source>
</evidence>
<accession>A0A9D4CT73</accession>
<dbReference type="AlphaFoldDB" id="A0A9D4CT73"/>
<feature type="compositionally biased region" description="Basic and acidic residues" evidence="1">
    <location>
        <begin position="50"/>
        <end position="59"/>
    </location>
</feature>